<dbReference type="GO" id="GO:0032259">
    <property type="term" value="P:methylation"/>
    <property type="evidence" value="ECO:0007669"/>
    <property type="project" value="UniProtKB-KW"/>
</dbReference>
<reference evidence="2 3" key="1">
    <citation type="submission" date="2017-09" db="EMBL/GenBank/DDBJ databases">
        <title>The diverse metabolic capabilities of V. boronicumulans make it an excellent choice for continued studies on novel biodegradation.</title>
        <authorList>
            <person name="Sun S."/>
        </authorList>
    </citation>
    <scope>NUCLEOTIDE SEQUENCE [LARGE SCALE GENOMIC DNA]</scope>
    <source>
        <strain evidence="2 3">J1</strain>
    </source>
</reference>
<dbReference type="PANTHER" id="PTHR43464">
    <property type="entry name" value="METHYLTRANSFERASE"/>
    <property type="match status" value="1"/>
</dbReference>
<evidence type="ECO:0000313" key="2">
    <source>
        <dbReference type="EMBL" id="ATA55510.1"/>
    </source>
</evidence>
<dbReference type="EMBL" id="CP023284">
    <property type="protein sequence ID" value="ATA55510.1"/>
    <property type="molecule type" value="Genomic_DNA"/>
</dbReference>
<dbReference type="Pfam" id="PF08242">
    <property type="entry name" value="Methyltransf_12"/>
    <property type="match status" value="1"/>
</dbReference>
<keyword evidence="2" id="KW-0808">Transferase</keyword>
<protein>
    <submittedName>
        <fullName evidence="2">Methyltransferase</fullName>
    </submittedName>
</protein>
<dbReference type="PANTHER" id="PTHR43464:SF58">
    <property type="entry name" value="BLR7975 PROTEIN"/>
    <property type="match status" value="1"/>
</dbReference>
<accession>A0A250DME3</accession>
<evidence type="ECO:0000259" key="1">
    <source>
        <dbReference type="Pfam" id="PF08242"/>
    </source>
</evidence>
<evidence type="ECO:0000313" key="3">
    <source>
        <dbReference type="Proteomes" id="UP000217154"/>
    </source>
</evidence>
<feature type="domain" description="Methyltransferase type 12" evidence="1">
    <location>
        <begin position="50"/>
        <end position="144"/>
    </location>
</feature>
<name>A0A250DME3_9BURK</name>
<keyword evidence="2" id="KW-0489">Methyltransferase</keyword>
<dbReference type="RefSeq" id="WP_095745867.1">
    <property type="nucleotide sequence ID" value="NZ_CP023284.1"/>
</dbReference>
<organism evidence="2 3">
    <name type="scientific">Variovorax boronicumulans</name>
    <dbReference type="NCBI Taxonomy" id="436515"/>
    <lineage>
        <taxon>Bacteria</taxon>
        <taxon>Pseudomonadati</taxon>
        <taxon>Pseudomonadota</taxon>
        <taxon>Betaproteobacteria</taxon>
        <taxon>Burkholderiales</taxon>
        <taxon>Comamonadaceae</taxon>
        <taxon>Variovorax</taxon>
    </lineage>
</organism>
<dbReference type="Gene3D" id="3.40.50.150">
    <property type="entry name" value="Vaccinia Virus protein VP39"/>
    <property type="match status" value="1"/>
</dbReference>
<proteinExistence type="predicted"/>
<dbReference type="KEGG" id="vbo:CKY39_21475"/>
<gene>
    <name evidence="2" type="ORF">CKY39_21475</name>
</gene>
<dbReference type="Proteomes" id="UP000217154">
    <property type="component" value="Chromosome"/>
</dbReference>
<dbReference type="InterPro" id="IPR029063">
    <property type="entry name" value="SAM-dependent_MTases_sf"/>
</dbReference>
<dbReference type="AlphaFoldDB" id="A0A250DME3"/>
<dbReference type="InterPro" id="IPR013217">
    <property type="entry name" value="Methyltransf_12"/>
</dbReference>
<sequence>MSQPTPAFSTPSTTNNYAEKTARLVPGLHDLQTMAALLVAERAPDAAHVLVIGAGGGMELKVLAQAHPRWHFVGVDPSQPMLDLAAETLGPLAERVTLHHGYTDTAPEGPFDAATCLLTMHFLTLDERKSTLMEIRRRLKPGAPFVMAHLSFPQATDGERELWLSRYVAFAAASGVDPDNARKAASAIDSTLTLLSPAQEEALLEETGFTNVRLFYAGMAFRGWVAQA</sequence>
<dbReference type="CDD" id="cd02440">
    <property type="entry name" value="AdoMet_MTases"/>
    <property type="match status" value="1"/>
</dbReference>
<dbReference type="GO" id="GO:0008168">
    <property type="term" value="F:methyltransferase activity"/>
    <property type="evidence" value="ECO:0007669"/>
    <property type="project" value="UniProtKB-KW"/>
</dbReference>
<dbReference type="SUPFAM" id="SSF53335">
    <property type="entry name" value="S-adenosyl-L-methionine-dependent methyltransferases"/>
    <property type="match status" value="1"/>
</dbReference>